<comment type="caution">
    <text evidence="16">The sequence shown here is derived from an EMBL/GenBank/DDBJ whole genome shotgun (WGS) entry which is preliminary data.</text>
</comment>
<evidence type="ECO:0000256" key="2">
    <source>
        <dbReference type="ARBA" id="ARBA00002151"/>
    </source>
</evidence>
<evidence type="ECO:0000256" key="8">
    <source>
        <dbReference type="ARBA" id="ARBA00013173"/>
    </source>
</evidence>
<dbReference type="EMBL" id="MFSR01000093">
    <property type="protein sequence ID" value="OGI37369.1"/>
    <property type="molecule type" value="Genomic_DNA"/>
</dbReference>
<dbReference type="PANTHER" id="PTHR11079:SF162">
    <property type="entry name" value="RIBOFLAVIN BIOSYNTHESIS PROTEIN PYRD, CHLOROPLASTIC"/>
    <property type="match status" value="1"/>
</dbReference>
<comment type="similarity">
    <text evidence="5">In the N-terminal section; belongs to the cytidine and deoxycytidylate deaminase family.</text>
</comment>
<sequence length="182" mass="19050">MSFTDIDARHLARALELARRGLYTTDPNPRVGCVIAKAGRVVGEGFHERAGAPHAEINALRVAGDAARGATVYLTLEPCCHHGKTPPCTNALVSAGVARVVAAMPDPNPRVAGQGFAELKQAGIETASGLMQAEAEALNPGFASRMQRGRPYVRVKLAASLDGRTALASGESKWITGEPARA</sequence>
<evidence type="ECO:0000256" key="12">
    <source>
        <dbReference type="ARBA" id="ARBA00022801"/>
    </source>
</evidence>
<evidence type="ECO:0000256" key="7">
    <source>
        <dbReference type="ARBA" id="ARBA00012766"/>
    </source>
</evidence>
<dbReference type="Gene3D" id="3.40.430.10">
    <property type="entry name" value="Dihydrofolate Reductase, subunit A"/>
    <property type="match status" value="1"/>
</dbReference>
<dbReference type="GO" id="GO:0008270">
    <property type="term" value="F:zinc ion binding"/>
    <property type="evidence" value="ECO:0007669"/>
    <property type="project" value="InterPro"/>
</dbReference>
<dbReference type="EC" id="1.1.1.193" evidence="8"/>
<evidence type="ECO:0000256" key="4">
    <source>
        <dbReference type="ARBA" id="ARBA00004910"/>
    </source>
</evidence>
<evidence type="ECO:0000256" key="13">
    <source>
        <dbReference type="ARBA" id="ARBA00022833"/>
    </source>
</evidence>
<dbReference type="NCBIfam" id="TIGR00326">
    <property type="entry name" value="eubact_ribD"/>
    <property type="match status" value="1"/>
</dbReference>
<evidence type="ECO:0000256" key="9">
    <source>
        <dbReference type="ARBA" id="ARBA00019930"/>
    </source>
</evidence>
<keyword evidence="10" id="KW-0686">Riboflavin biosynthesis</keyword>
<dbReference type="InterPro" id="IPR024072">
    <property type="entry name" value="DHFR-like_dom_sf"/>
</dbReference>
<evidence type="ECO:0000256" key="14">
    <source>
        <dbReference type="ARBA" id="ARBA00023268"/>
    </source>
</evidence>
<dbReference type="InterPro" id="IPR016193">
    <property type="entry name" value="Cytidine_deaminase-like"/>
</dbReference>
<dbReference type="PROSITE" id="PS51747">
    <property type="entry name" value="CYT_DCMP_DEAMINASES_2"/>
    <property type="match status" value="1"/>
</dbReference>
<dbReference type="PROSITE" id="PS00903">
    <property type="entry name" value="CYT_DCMP_DEAMINASES_1"/>
    <property type="match status" value="1"/>
</dbReference>
<name>A0A1F6SXE9_9PROT</name>
<gene>
    <name evidence="16" type="ORF">A2V91_04355</name>
</gene>
<comment type="cofactor">
    <cofactor evidence="1">
        <name>Zn(2+)</name>
        <dbReference type="ChEBI" id="CHEBI:29105"/>
    </cofactor>
</comment>
<feature type="domain" description="CMP/dCMP-type deaminase" evidence="15">
    <location>
        <begin position="5"/>
        <end position="127"/>
    </location>
</feature>
<evidence type="ECO:0000313" key="16">
    <source>
        <dbReference type="EMBL" id="OGI37369.1"/>
    </source>
</evidence>
<dbReference type="InterPro" id="IPR016192">
    <property type="entry name" value="APOBEC/CMP_deaminase_Zn-bd"/>
</dbReference>
<evidence type="ECO:0000256" key="10">
    <source>
        <dbReference type="ARBA" id="ARBA00022619"/>
    </source>
</evidence>
<keyword evidence="11" id="KW-0479">Metal-binding</keyword>
<evidence type="ECO:0000256" key="11">
    <source>
        <dbReference type="ARBA" id="ARBA00022723"/>
    </source>
</evidence>
<organism evidence="16 17">
    <name type="scientific">Candidatus Muproteobacteria bacterium RBG_16_64_10</name>
    <dbReference type="NCBI Taxonomy" id="1817757"/>
    <lineage>
        <taxon>Bacteria</taxon>
        <taxon>Pseudomonadati</taxon>
        <taxon>Pseudomonadota</taxon>
        <taxon>Candidatus Muproteobacteria</taxon>
    </lineage>
</organism>
<dbReference type="Gene3D" id="3.40.140.10">
    <property type="entry name" value="Cytidine Deaminase, domain 2"/>
    <property type="match status" value="1"/>
</dbReference>
<comment type="pathway">
    <text evidence="4">Cofactor biosynthesis; riboflavin biosynthesis; 5-amino-6-(D-ribitylamino)uracil from GTP: step 3/4.</text>
</comment>
<proteinExistence type="inferred from homology"/>
<comment type="pathway">
    <text evidence="3">Cofactor biosynthesis; riboflavin biosynthesis; 5-amino-6-(D-ribitylamino)uracil from GTP: step 2/4.</text>
</comment>
<dbReference type="Pfam" id="PF00383">
    <property type="entry name" value="dCMP_cyt_deam_1"/>
    <property type="match status" value="1"/>
</dbReference>
<dbReference type="GO" id="GO:0008703">
    <property type="term" value="F:5-amino-6-(5-phosphoribosylamino)uracil reductase activity"/>
    <property type="evidence" value="ECO:0007669"/>
    <property type="project" value="UniProtKB-EC"/>
</dbReference>
<dbReference type="Proteomes" id="UP000179334">
    <property type="component" value="Unassembled WGS sequence"/>
</dbReference>
<dbReference type="SUPFAM" id="SSF53597">
    <property type="entry name" value="Dihydrofolate reductase-like"/>
    <property type="match status" value="1"/>
</dbReference>
<dbReference type="SUPFAM" id="SSF53927">
    <property type="entry name" value="Cytidine deaminase-like"/>
    <property type="match status" value="1"/>
</dbReference>
<dbReference type="CDD" id="cd01284">
    <property type="entry name" value="Riboflavin_deaminase-reductase"/>
    <property type="match status" value="1"/>
</dbReference>
<evidence type="ECO:0000259" key="15">
    <source>
        <dbReference type="PROSITE" id="PS51747"/>
    </source>
</evidence>
<dbReference type="EC" id="3.5.4.26" evidence="7"/>
<evidence type="ECO:0000313" key="17">
    <source>
        <dbReference type="Proteomes" id="UP000179334"/>
    </source>
</evidence>
<accession>A0A1F6SXE9</accession>
<evidence type="ECO:0000256" key="3">
    <source>
        <dbReference type="ARBA" id="ARBA00004882"/>
    </source>
</evidence>
<dbReference type="InterPro" id="IPR004794">
    <property type="entry name" value="Eubact_RibD"/>
</dbReference>
<dbReference type="GO" id="GO:0009231">
    <property type="term" value="P:riboflavin biosynthetic process"/>
    <property type="evidence" value="ECO:0007669"/>
    <property type="project" value="UniProtKB-UniPathway"/>
</dbReference>
<comment type="similarity">
    <text evidence="6">In the C-terminal section; belongs to the HTP reductase family.</text>
</comment>
<keyword evidence="14" id="KW-0511">Multifunctional enzyme</keyword>
<dbReference type="GO" id="GO:0008835">
    <property type="term" value="F:diaminohydroxyphosphoribosylaminopyrimidine deaminase activity"/>
    <property type="evidence" value="ECO:0007669"/>
    <property type="project" value="UniProtKB-EC"/>
</dbReference>
<keyword evidence="13" id="KW-0862">Zinc</keyword>
<evidence type="ECO:0000256" key="1">
    <source>
        <dbReference type="ARBA" id="ARBA00001947"/>
    </source>
</evidence>
<dbReference type="PANTHER" id="PTHR11079">
    <property type="entry name" value="CYTOSINE DEAMINASE FAMILY MEMBER"/>
    <property type="match status" value="1"/>
</dbReference>
<keyword evidence="12" id="KW-0378">Hydrolase</keyword>
<evidence type="ECO:0000256" key="5">
    <source>
        <dbReference type="ARBA" id="ARBA00005259"/>
    </source>
</evidence>
<dbReference type="FunFam" id="3.40.140.10:FF:000025">
    <property type="entry name" value="Riboflavin biosynthesis protein RibD"/>
    <property type="match status" value="1"/>
</dbReference>
<evidence type="ECO:0000256" key="6">
    <source>
        <dbReference type="ARBA" id="ARBA00007417"/>
    </source>
</evidence>
<protein>
    <recommendedName>
        <fullName evidence="9">Riboflavin biosynthesis protein RibD</fullName>
        <ecNumber evidence="8">1.1.1.193</ecNumber>
        <ecNumber evidence="7">3.5.4.26</ecNumber>
    </recommendedName>
</protein>
<dbReference type="InterPro" id="IPR002125">
    <property type="entry name" value="CMP_dCMP_dom"/>
</dbReference>
<reference evidence="16 17" key="1">
    <citation type="journal article" date="2016" name="Nat. Commun.">
        <title>Thousands of microbial genomes shed light on interconnected biogeochemical processes in an aquifer system.</title>
        <authorList>
            <person name="Anantharaman K."/>
            <person name="Brown C.T."/>
            <person name="Hug L.A."/>
            <person name="Sharon I."/>
            <person name="Castelle C.J."/>
            <person name="Probst A.J."/>
            <person name="Thomas B.C."/>
            <person name="Singh A."/>
            <person name="Wilkins M.J."/>
            <person name="Karaoz U."/>
            <person name="Brodie E.L."/>
            <person name="Williams K.H."/>
            <person name="Hubbard S.S."/>
            <person name="Banfield J.F."/>
        </authorList>
    </citation>
    <scope>NUCLEOTIDE SEQUENCE [LARGE SCALE GENOMIC DNA]</scope>
</reference>
<feature type="non-terminal residue" evidence="16">
    <location>
        <position position="182"/>
    </location>
</feature>
<dbReference type="AlphaFoldDB" id="A0A1F6SXE9"/>
<dbReference type="InterPro" id="IPR002734">
    <property type="entry name" value="RibDG_C"/>
</dbReference>
<comment type="function">
    <text evidence="2">Converts 2,5-diamino-6-(ribosylamino)-4(3h)-pyrimidinone 5'-phosphate into 5-amino-6-(ribosylamino)-2,4(1h,3h)-pyrimidinedione 5'-phosphate.</text>
</comment>
<dbReference type="UniPathway" id="UPA00275">
    <property type="reaction ID" value="UER00401"/>
</dbReference>
<dbReference type="Pfam" id="PF01872">
    <property type="entry name" value="RibD_C"/>
    <property type="match status" value="1"/>
</dbReference>